<keyword evidence="5 10" id="KW-0378">Hydrolase</keyword>
<keyword evidence="6" id="KW-0106">Calcium</keyword>
<evidence type="ECO:0000256" key="10">
    <source>
        <dbReference type="RuleBase" id="RU361193"/>
    </source>
</evidence>
<dbReference type="EC" id="3.2.1.-" evidence="10"/>
<evidence type="ECO:0000256" key="9">
    <source>
        <dbReference type="ARBA" id="ARBA00048605"/>
    </source>
</evidence>
<dbReference type="InterPro" id="IPR050749">
    <property type="entry name" value="Glycosyl_Hydrolase_47"/>
</dbReference>
<dbReference type="OrthoDB" id="8118055at2759"/>
<name>A0A9N9BDD1_9GLOM</name>
<evidence type="ECO:0000256" key="5">
    <source>
        <dbReference type="ARBA" id="ARBA00022801"/>
    </source>
</evidence>
<evidence type="ECO:0000256" key="8">
    <source>
        <dbReference type="ARBA" id="ARBA00047669"/>
    </source>
</evidence>
<comment type="similarity">
    <text evidence="3 10">Belongs to the glycosyl hydrolase 47 family.</text>
</comment>
<dbReference type="Pfam" id="PF01532">
    <property type="entry name" value="Glyco_hydro_47"/>
    <property type="match status" value="2"/>
</dbReference>
<protein>
    <recommendedName>
        <fullName evidence="10">alpha-1,2-Mannosidase</fullName>
        <ecNumber evidence="10">3.2.1.-</ecNumber>
    </recommendedName>
</protein>
<accession>A0A9N9BDD1</accession>
<dbReference type="InterPro" id="IPR001382">
    <property type="entry name" value="Glyco_hydro_47"/>
</dbReference>
<evidence type="ECO:0000256" key="1">
    <source>
        <dbReference type="ARBA" id="ARBA00001913"/>
    </source>
</evidence>
<dbReference type="GO" id="GO:0005975">
    <property type="term" value="P:carbohydrate metabolic process"/>
    <property type="evidence" value="ECO:0007669"/>
    <property type="project" value="InterPro"/>
</dbReference>
<keyword evidence="4" id="KW-0479">Metal-binding</keyword>
<dbReference type="GO" id="GO:0016020">
    <property type="term" value="C:membrane"/>
    <property type="evidence" value="ECO:0007669"/>
    <property type="project" value="InterPro"/>
</dbReference>
<evidence type="ECO:0000313" key="11">
    <source>
        <dbReference type="EMBL" id="CAG8559883.1"/>
    </source>
</evidence>
<dbReference type="EMBL" id="CAJVPZ010005325">
    <property type="protein sequence ID" value="CAG8559883.1"/>
    <property type="molecule type" value="Genomic_DNA"/>
</dbReference>
<dbReference type="SUPFAM" id="SSF48225">
    <property type="entry name" value="Seven-hairpin glycosidases"/>
    <property type="match status" value="1"/>
</dbReference>
<evidence type="ECO:0000256" key="3">
    <source>
        <dbReference type="ARBA" id="ARBA00007658"/>
    </source>
</evidence>
<proteinExistence type="inferred from homology"/>
<keyword evidence="7" id="KW-1015">Disulfide bond</keyword>
<dbReference type="PANTHER" id="PTHR11742">
    <property type="entry name" value="MANNOSYL-OLIGOSACCHARIDE ALPHA-1,2-MANNOSIDASE-RELATED"/>
    <property type="match status" value="1"/>
</dbReference>
<organism evidence="11 12">
    <name type="scientific">Racocetra fulgida</name>
    <dbReference type="NCBI Taxonomy" id="60492"/>
    <lineage>
        <taxon>Eukaryota</taxon>
        <taxon>Fungi</taxon>
        <taxon>Fungi incertae sedis</taxon>
        <taxon>Mucoromycota</taxon>
        <taxon>Glomeromycotina</taxon>
        <taxon>Glomeromycetes</taxon>
        <taxon>Diversisporales</taxon>
        <taxon>Gigasporaceae</taxon>
        <taxon>Racocetra</taxon>
    </lineage>
</organism>
<keyword evidence="10" id="KW-0326">Glycosidase</keyword>
<evidence type="ECO:0000313" key="12">
    <source>
        <dbReference type="Proteomes" id="UP000789396"/>
    </source>
</evidence>
<dbReference type="PANTHER" id="PTHR11742:SF55">
    <property type="entry name" value="ENDOPLASMIC RETICULUM MANNOSYL-OLIGOSACCHARIDE 1,2-ALPHA-MANNOSIDASE"/>
    <property type="match status" value="1"/>
</dbReference>
<evidence type="ECO:0000256" key="4">
    <source>
        <dbReference type="ARBA" id="ARBA00022723"/>
    </source>
</evidence>
<comment type="catalytic activity">
    <reaction evidence="9">
        <text>N(4)-(alpha-D-Man-(1-&gt;2)-alpha-D-Man-(1-&gt;2)-alpha-D-Man-(1-&gt;3)-[alpha-D-Man-(1-&gt;2)-alpha-D-Man-(1-&gt;3)-[alpha-D-Man-(1-&gt;2)-alpha-D-Man-(1-&gt;6)]-alpha-D-Man-(1-&gt;6)]-beta-D-Man-(1-&gt;4)-beta-D-GlcNAc-(1-&gt;4)-beta-D-GlcNAc)-L-asparaginyl-[protein] (N-glucan mannose isomer 9A1,2,3B1,2,3) + 4 H2O = N(4)-(alpha-D-Man-(1-&gt;3)-[alpha-D-Man-(1-&gt;3)-[alpha-D-Man-(1-&gt;6)]-alpha-D-Man-(1-&gt;6)]-beta-D-Man-(1-&gt;4)-beta-D-GlcNAc-(1-&gt;4)-beta-D-GlcNAc)-L-asparaginyl-[protein] (N-glucan mannose isomer 5A1,2) + 4 beta-D-mannose</text>
        <dbReference type="Rhea" id="RHEA:56008"/>
        <dbReference type="Rhea" id="RHEA-COMP:14356"/>
        <dbReference type="Rhea" id="RHEA-COMP:14367"/>
        <dbReference type="ChEBI" id="CHEBI:15377"/>
        <dbReference type="ChEBI" id="CHEBI:28563"/>
        <dbReference type="ChEBI" id="CHEBI:59087"/>
        <dbReference type="ChEBI" id="CHEBI:139493"/>
        <dbReference type="EC" id="3.2.1.113"/>
    </reaction>
</comment>
<dbReference type="GO" id="GO:0036503">
    <property type="term" value="P:ERAD pathway"/>
    <property type="evidence" value="ECO:0007669"/>
    <property type="project" value="UniProtKB-ARBA"/>
</dbReference>
<dbReference type="Proteomes" id="UP000789396">
    <property type="component" value="Unassembled WGS sequence"/>
</dbReference>
<reference evidence="11" key="1">
    <citation type="submission" date="2021-06" db="EMBL/GenBank/DDBJ databases">
        <authorList>
            <person name="Kallberg Y."/>
            <person name="Tangrot J."/>
            <person name="Rosling A."/>
        </authorList>
    </citation>
    <scope>NUCLEOTIDE SEQUENCE</scope>
    <source>
        <strain evidence="11">IN212</strain>
    </source>
</reference>
<keyword evidence="12" id="KW-1185">Reference proteome</keyword>
<dbReference type="GO" id="GO:0005783">
    <property type="term" value="C:endoplasmic reticulum"/>
    <property type="evidence" value="ECO:0007669"/>
    <property type="project" value="TreeGrafter"/>
</dbReference>
<sequence>AFLPNVSHLPKIQYNFPASETTEEQLLNEFRRNSIKNGFLHAWNGYSTYAWGYDMLQPVTNSSKNNFNGWGVTIIDALDTMWIMGLKAEFNQSRDFVKNLNFTKTTNNINVFETIIRYLGGLLSAYELSQDKIFLDKAYELDVESIESMKKWLIKESLAEHRLILGELSDNVFSGAFEHLGCFVPGMLGIGAKVLNRPQDLEIAIRLAETCYWAYISTHTKIAPEIMWVLTNDTQSKTQHETENLPVDVYKMDTKYYLRPGVYT</sequence>
<dbReference type="InterPro" id="IPR012341">
    <property type="entry name" value="6hp_glycosidase-like_sf"/>
</dbReference>
<gene>
    <name evidence="11" type="ORF">RFULGI_LOCUS5013</name>
</gene>
<dbReference type="GO" id="GO:0005509">
    <property type="term" value="F:calcium ion binding"/>
    <property type="evidence" value="ECO:0007669"/>
    <property type="project" value="InterPro"/>
</dbReference>
<evidence type="ECO:0000256" key="7">
    <source>
        <dbReference type="ARBA" id="ARBA00023157"/>
    </source>
</evidence>
<comment type="catalytic activity">
    <reaction evidence="8">
        <text>N(4)-(alpha-D-Man-(1-&gt;2)-alpha-D-Man-(1-&gt;2)-alpha-D-Man-(1-&gt;3)-[alpha-D-Man-(1-&gt;3)-[alpha-D-Man-(1-&gt;2)-alpha-D-Man-(1-&gt;6)]-alpha-D-Man-(1-&gt;6)]-beta-D-Man-(1-&gt;4)-beta-D-GlcNAc-(1-&gt;4)-beta-D-GlcNAc)-L-asparaginyl-[protein] (N-glucan mannose isomer 8A1,2,3B1,3) + 3 H2O = N(4)-(alpha-D-Man-(1-&gt;3)-[alpha-D-Man-(1-&gt;3)-[alpha-D-Man-(1-&gt;6)]-alpha-D-Man-(1-&gt;6)]-beta-D-Man-(1-&gt;4)-beta-D-GlcNAc-(1-&gt;4)-beta-D-GlcNAc)-L-asparaginyl-[protein] (N-glucan mannose isomer 5A1,2) + 3 beta-D-mannose</text>
        <dbReference type="Rhea" id="RHEA:56028"/>
        <dbReference type="Rhea" id="RHEA-COMP:14358"/>
        <dbReference type="Rhea" id="RHEA-COMP:14367"/>
        <dbReference type="ChEBI" id="CHEBI:15377"/>
        <dbReference type="ChEBI" id="CHEBI:28563"/>
        <dbReference type="ChEBI" id="CHEBI:59087"/>
        <dbReference type="ChEBI" id="CHEBI:60628"/>
        <dbReference type="EC" id="3.2.1.113"/>
    </reaction>
</comment>
<comment type="cofactor">
    <cofactor evidence="1">
        <name>Ca(2+)</name>
        <dbReference type="ChEBI" id="CHEBI:29108"/>
    </cofactor>
</comment>
<comment type="caution">
    <text evidence="11">The sequence shown here is derived from an EMBL/GenBank/DDBJ whole genome shotgun (WGS) entry which is preliminary data.</text>
</comment>
<evidence type="ECO:0000256" key="2">
    <source>
        <dbReference type="ARBA" id="ARBA00004922"/>
    </source>
</evidence>
<evidence type="ECO:0000256" key="6">
    <source>
        <dbReference type="ARBA" id="ARBA00022837"/>
    </source>
</evidence>
<dbReference type="Gene3D" id="1.50.10.10">
    <property type="match status" value="2"/>
</dbReference>
<dbReference type="InterPro" id="IPR036026">
    <property type="entry name" value="Seven-hairpin_glycosidases"/>
</dbReference>
<dbReference type="PRINTS" id="PR00747">
    <property type="entry name" value="GLYHDRLASE47"/>
</dbReference>
<dbReference type="GO" id="GO:0004571">
    <property type="term" value="F:mannosyl-oligosaccharide 1,2-alpha-mannosidase activity"/>
    <property type="evidence" value="ECO:0007669"/>
    <property type="project" value="InterPro"/>
</dbReference>
<dbReference type="AlphaFoldDB" id="A0A9N9BDD1"/>
<comment type="pathway">
    <text evidence="2">Protein modification; protein glycosylation.</text>
</comment>
<feature type="non-terminal residue" evidence="11">
    <location>
        <position position="1"/>
    </location>
</feature>